<dbReference type="Proteomes" id="UP000008144">
    <property type="component" value="Chromosome 14"/>
</dbReference>
<reference evidence="3" key="1">
    <citation type="journal article" date="2002" name="Science">
        <title>The draft genome of Ciona intestinalis: insights into chordate and vertebrate origins.</title>
        <authorList>
            <person name="Dehal P."/>
            <person name="Satou Y."/>
            <person name="Campbell R.K."/>
            <person name="Chapman J."/>
            <person name="Degnan B."/>
            <person name="De Tomaso A."/>
            <person name="Davidson B."/>
            <person name="Di Gregorio A."/>
            <person name="Gelpke M."/>
            <person name="Goodstein D.M."/>
            <person name="Harafuji N."/>
            <person name="Hastings K.E."/>
            <person name="Ho I."/>
            <person name="Hotta K."/>
            <person name="Huang W."/>
            <person name="Kawashima T."/>
            <person name="Lemaire P."/>
            <person name="Martinez D."/>
            <person name="Meinertzhagen I.A."/>
            <person name="Necula S."/>
            <person name="Nonaka M."/>
            <person name="Putnam N."/>
            <person name="Rash S."/>
            <person name="Saiga H."/>
            <person name="Satake M."/>
            <person name="Terry A."/>
            <person name="Yamada L."/>
            <person name="Wang H.G."/>
            <person name="Awazu S."/>
            <person name="Azumi K."/>
            <person name="Boore J."/>
            <person name="Branno M."/>
            <person name="Chin-Bow S."/>
            <person name="DeSantis R."/>
            <person name="Doyle S."/>
            <person name="Francino P."/>
            <person name="Keys D.N."/>
            <person name="Haga S."/>
            <person name="Hayashi H."/>
            <person name="Hino K."/>
            <person name="Imai K.S."/>
            <person name="Inaba K."/>
            <person name="Kano S."/>
            <person name="Kobayashi K."/>
            <person name="Kobayashi M."/>
            <person name="Lee B.I."/>
            <person name="Makabe K.W."/>
            <person name="Manohar C."/>
            <person name="Matassi G."/>
            <person name="Medina M."/>
            <person name="Mochizuki Y."/>
            <person name="Mount S."/>
            <person name="Morishita T."/>
            <person name="Miura S."/>
            <person name="Nakayama A."/>
            <person name="Nishizaka S."/>
            <person name="Nomoto H."/>
            <person name="Ohta F."/>
            <person name="Oishi K."/>
            <person name="Rigoutsos I."/>
            <person name="Sano M."/>
            <person name="Sasaki A."/>
            <person name="Sasakura Y."/>
            <person name="Shoguchi E."/>
            <person name="Shin-i T."/>
            <person name="Spagnuolo A."/>
            <person name="Stainier D."/>
            <person name="Suzuki M.M."/>
            <person name="Tassy O."/>
            <person name="Takatori N."/>
            <person name="Tokuoka M."/>
            <person name="Yagi K."/>
            <person name="Yoshizaki F."/>
            <person name="Wada S."/>
            <person name="Zhang C."/>
            <person name="Hyatt P.D."/>
            <person name="Larimer F."/>
            <person name="Detter C."/>
            <person name="Doggett N."/>
            <person name="Glavina T."/>
            <person name="Hawkins T."/>
            <person name="Richardson P."/>
            <person name="Lucas S."/>
            <person name="Kohara Y."/>
            <person name="Levine M."/>
            <person name="Satoh N."/>
            <person name="Rokhsar D.S."/>
        </authorList>
    </citation>
    <scope>NUCLEOTIDE SEQUENCE [LARGE SCALE GENOMIC DNA]</scope>
</reference>
<feature type="chain" id="PRO_5003339906" evidence="1">
    <location>
        <begin position="23"/>
        <end position="74"/>
    </location>
</feature>
<keyword evidence="1" id="KW-0732">Signal</keyword>
<feature type="signal peptide" evidence="1">
    <location>
        <begin position="1"/>
        <end position="22"/>
    </location>
</feature>
<protein>
    <submittedName>
        <fullName evidence="2">Uncharacterized protein</fullName>
    </submittedName>
</protein>
<accession>F6QI30</accession>
<proteinExistence type="predicted"/>
<reference evidence="2" key="3">
    <citation type="submission" date="2025-08" db="UniProtKB">
        <authorList>
            <consortium name="Ensembl"/>
        </authorList>
    </citation>
    <scope>IDENTIFICATION</scope>
</reference>
<dbReference type="Ensembl" id="ENSCINT00000020146.3">
    <property type="protein sequence ID" value="ENSCINP00000020146.3"/>
    <property type="gene ID" value="ENSCING00000010026.3"/>
</dbReference>
<dbReference type="HOGENOM" id="CLU_2687070_0_0_1"/>
<evidence type="ECO:0000313" key="2">
    <source>
        <dbReference type="Ensembl" id="ENSCINP00000020146.3"/>
    </source>
</evidence>
<dbReference type="EMBL" id="EAAA01001172">
    <property type="status" value="NOT_ANNOTATED_CDS"/>
    <property type="molecule type" value="Genomic_DNA"/>
</dbReference>
<dbReference type="GeneTree" id="ENSGT00390000015717"/>
<sequence>MDQRLLTILLIGLVCFVKQGESHGYYYDQNSEKPMQKSAKDFWHHGNYYDNYYYDNDLENMMSNMPVEDHGYYY</sequence>
<organism evidence="2 3">
    <name type="scientific">Ciona intestinalis</name>
    <name type="common">Transparent sea squirt</name>
    <name type="synonym">Ascidia intestinalis</name>
    <dbReference type="NCBI Taxonomy" id="7719"/>
    <lineage>
        <taxon>Eukaryota</taxon>
        <taxon>Metazoa</taxon>
        <taxon>Chordata</taxon>
        <taxon>Tunicata</taxon>
        <taxon>Ascidiacea</taxon>
        <taxon>Phlebobranchia</taxon>
        <taxon>Cionidae</taxon>
        <taxon>Ciona</taxon>
    </lineage>
</organism>
<evidence type="ECO:0000256" key="1">
    <source>
        <dbReference type="SAM" id="SignalP"/>
    </source>
</evidence>
<keyword evidence="3" id="KW-1185">Reference proteome</keyword>
<reference evidence="2" key="2">
    <citation type="journal article" date="2008" name="Genome Biol.">
        <title>Improved genome assembly and evidence-based global gene model set for the chordate Ciona intestinalis: new insight into intron and operon populations.</title>
        <authorList>
            <person name="Satou Y."/>
            <person name="Mineta K."/>
            <person name="Ogasawara M."/>
            <person name="Sasakura Y."/>
            <person name="Shoguchi E."/>
            <person name="Ueno K."/>
            <person name="Yamada L."/>
            <person name="Matsumoto J."/>
            <person name="Wasserscheid J."/>
            <person name="Dewar K."/>
            <person name="Wiley G.B."/>
            <person name="Macmil S.L."/>
            <person name="Roe B.A."/>
            <person name="Zeller R.W."/>
            <person name="Hastings K.E."/>
            <person name="Lemaire P."/>
            <person name="Lindquist E."/>
            <person name="Endo T."/>
            <person name="Hotta K."/>
            <person name="Inaba K."/>
        </authorList>
    </citation>
    <scope>NUCLEOTIDE SEQUENCE [LARGE SCALE GENOMIC DNA]</scope>
    <source>
        <strain evidence="2">wild type</strain>
    </source>
</reference>
<name>F6QI30_CIOIN</name>
<dbReference type="AlphaFoldDB" id="F6QI30"/>
<dbReference type="InParanoid" id="F6QI30"/>
<reference evidence="2" key="4">
    <citation type="submission" date="2025-09" db="UniProtKB">
        <authorList>
            <consortium name="Ensembl"/>
        </authorList>
    </citation>
    <scope>IDENTIFICATION</scope>
</reference>
<evidence type="ECO:0000313" key="3">
    <source>
        <dbReference type="Proteomes" id="UP000008144"/>
    </source>
</evidence>